<dbReference type="InterPro" id="IPR000237">
    <property type="entry name" value="GRIP_dom"/>
</dbReference>
<dbReference type="PANTHER" id="PTHR23157">
    <property type="entry name" value="GRIP AND COILED-COIL DOMAIN-CONTAINING PROTEIN 1"/>
    <property type="match status" value="1"/>
</dbReference>
<keyword evidence="7 14" id="KW-0175">Coiled coil</keyword>
<evidence type="ECO:0000256" key="7">
    <source>
        <dbReference type="ARBA" id="ARBA00023054"/>
    </source>
</evidence>
<feature type="compositionally biased region" description="Polar residues" evidence="15">
    <location>
        <begin position="22"/>
        <end position="46"/>
    </location>
</feature>
<protein>
    <recommendedName>
        <fullName evidence="10">Golgin subfamily A member 1</fullName>
    </recommendedName>
    <alternativeName>
        <fullName evidence="11">Golgin-97</fullName>
    </alternativeName>
</protein>
<evidence type="ECO:0000256" key="15">
    <source>
        <dbReference type="SAM" id="MobiDB-lite"/>
    </source>
</evidence>
<dbReference type="FunFam" id="1.10.220.60:FF:000002">
    <property type="entry name" value="Golgin subfamily A member 1"/>
    <property type="match status" value="1"/>
</dbReference>
<feature type="coiled-coil region" evidence="14">
    <location>
        <begin position="416"/>
        <end position="475"/>
    </location>
</feature>
<evidence type="ECO:0000256" key="10">
    <source>
        <dbReference type="ARBA" id="ARBA00070165"/>
    </source>
</evidence>
<reference evidence="17" key="1">
    <citation type="journal article" date="2021" name="Genome Biol. Evol.">
        <title>A High-Quality Reference Genome for a Parasitic Bivalve with Doubly Uniparental Inheritance (Bivalvia: Unionida).</title>
        <authorList>
            <person name="Smith C.H."/>
        </authorList>
    </citation>
    <scope>NUCLEOTIDE SEQUENCE</scope>
    <source>
        <strain evidence="17">CHS0354</strain>
    </source>
</reference>
<evidence type="ECO:0000256" key="3">
    <source>
        <dbReference type="ARBA" id="ARBA00004395"/>
    </source>
</evidence>
<evidence type="ECO:0000256" key="12">
    <source>
        <dbReference type="ARBA" id="ARBA00093371"/>
    </source>
</evidence>
<keyword evidence="8" id="KW-0472">Membrane</keyword>
<dbReference type="Gene3D" id="1.10.220.60">
    <property type="entry name" value="GRIP domain"/>
    <property type="match status" value="1"/>
</dbReference>
<keyword evidence="6" id="KW-0333">Golgi apparatus</keyword>
<evidence type="ECO:0000256" key="5">
    <source>
        <dbReference type="ARBA" id="ARBA00022765"/>
    </source>
</evidence>
<evidence type="ECO:0000256" key="11">
    <source>
        <dbReference type="ARBA" id="ARBA00078935"/>
    </source>
</evidence>
<proteinExistence type="predicted"/>
<comment type="caution">
    <text evidence="17">The sequence shown here is derived from an EMBL/GenBank/DDBJ whole genome shotgun (WGS) entry which is preliminary data.</text>
</comment>
<dbReference type="AlphaFoldDB" id="A0AAE0VZB7"/>
<name>A0AAE0VZB7_9BIVA</name>
<dbReference type="PROSITE" id="PS50913">
    <property type="entry name" value="GRIP"/>
    <property type="match status" value="1"/>
</dbReference>
<gene>
    <name evidence="17" type="ORF">CHS0354_000377</name>
</gene>
<evidence type="ECO:0000313" key="18">
    <source>
        <dbReference type="Proteomes" id="UP001195483"/>
    </source>
</evidence>
<evidence type="ECO:0000256" key="6">
    <source>
        <dbReference type="ARBA" id="ARBA00023034"/>
    </source>
</evidence>
<sequence>MFAKLKEKIQKEGGNVSETERNLSSTPVHGMNRRTSLSGISVQSPASRDKPFSETESVLNLTASPASSPASDEAYANASKEDLIAILMKRNEQCKKYEGKISEYAAIIKEKTRSLEKLETALEKQQDAMAKRVQELNEQYQLSRIKLSDEFKEELAKKDQGIQELTEKLGKAKEEKKEFYKQEEQKEELQNFATQELAKVKHMLLNTQEELSKCKDLLGSKEKDAESAEKRTKQLEIDMSVLQEKLKQAESERGKLEEQCSAHSTLVTNLTREKLTFEERVNQLNQELTQKYSQLKSFQATMTELENEHQTLVRNSDLYKNKTTKLLEEKDEHIEHLKERVQILDQRLQDQNLSGDERVKALEEEREGLEKKVVEMREQLTDIKSSWSEKITLLEDQISHLNSKIVEDSEEMAQSQKSSEAVRENLCKEIEQLRAKLEDAEKRALENWELAKAKDVQHEKQVKELELDLSNIKLEKIDTDTQLKTKVSSLESQIASLETAKAYEKKMLEDKLANFENLEKEFVMKELKTEKVIENLEEDNSRLNMDKLEKEEEIAKLKQELDESRSQASAQQQKVQSLEEELSNVREKMESFQKGTKSKQSELQKCIAEKDELLLRNAELSQQLKTAQLTLQEERRAQKDDFREKTDSLEALQQQHSLLQQQLQQYEQRIEEMKTSHQQQQSSTIEVETLEQTIKELEEQLAEKNRALKKQDQRLSDLKKTLQRELKVQALPNDDALDLRGVNLTPPNKRKNSPSRLFSLPEVSHDPKVSGHSSNTDSSAMYQNGSKTNSSVSTSSNRKLTQISSLSREQHFETAHLEKDINFQYLKHVVLKFMLSRETEAIQLIKAVSVLLKFTPEEQKLIRDTLEWKQSWFGGSQPPAVVKGQLAKVIPPSY</sequence>
<comment type="subcellular location">
    <subcellularLocation>
        <location evidence="2">Cytoplasmic vesicle</location>
        <location evidence="2">Secretory vesicle</location>
        <location evidence="2">Acrosome</location>
    </subcellularLocation>
    <subcellularLocation>
        <location evidence="3">Golgi apparatus membrane</location>
        <topology evidence="3">Peripheral membrane protein</topology>
    </subcellularLocation>
    <subcellularLocation>
        <location evidence="1">Golgi apparatus</location>
        <location evidence="1">trans-Golgi network membrane</location>
    </subcellularLocation>
</comment>
<feature type="region of interest" description="Disordered" evidence="15">
    <location>
        <begin position="1"/>
        <end position="74"/>
    </location>
</feature>
<keyword evidence="5" id="KW-0013">ADP-ribosylation</keyword>
<accession>A0AAE0VZB7</accession>
<evidence type="ECO:0000256" key="2">
    <source>
        <dbReference type="ARBA" id="ARBA00004218"/>
    </source>
</evidence>
<feature type="region of interest" description="Disordered" evidence="15">
    <location>
        <begin position="559"/>
        <end position="601"/>
    </location>
</feature>
<evidence type="ECO:0000256" key="1">
    <source>
        <dbReference type="ARBA" id="ARBA00004198"/>
    </source>
</evidence>
<evidence type="ECO:0000256" key="4">
    <source>
        <dbReference type="ARBA" id="ARBA00022553"/>
    </source>
</evidence>
<feature type="coiled-coil region" evidence="14">
    <location>
        <begin position="108"/>
        <end position="182"/>
    </location>
</feature>
<dbReference type="SMART" id="SM00755">
    <property type="entry name" value="Grip"/>
    <property type="match status" value="1"/>
</dbReference>
<evidence type="ECO:0000256" key="14">
    <source>
        <dbReference type="SAM" id="Coils"/>
    </source>
</evidence>
<evidence type="ECO:0000256" key="9">
    <source>
        <dbReference type="ARBA" id="ARBA00023329"/>
    </source>
</evidence>
<evidence type="ECO:0000256" key="13">
    <source>
        <dbReference type="ARBA" id="ARBA00093537"/>
    </source>
</evidence>
<feature type="compositionally biased region" description="Low complexity" evidence="15">
    <location>
        <begin position="786"/>
        <end position="797"/>
    </location>
</feature>
<evidence type="ECO:0000259" key="16">
    <source>
        <dbReference type="PROSITE" id="PS50913"/>
    </source>
</evidence>
<dbReference type="EMBL" id="JAEAOA010000080">
    <property type="protein sequence ID" value="KAK3594585.1"/>
    <property type="molecule type" value="Genomic_DNA"/>
</dbReference>
<dbReference type="Pfam" id="PF01465">
    <property type="entry name" value="GRIP"/>
    <property type="match status" value="1"/>
</dbReference>
<dbReference type="GO" id="GO:0001669">
    <property type="term" value="C:acrosomal vesicle"/>
    <property type="evidence" value="ECO:0007669"/>
    <property type="project" value="UniProtKB-SubCell"/>
</dbReference>
<dbReference type="Proteomes" id="UP001195483">
    <property type="component" value="Unassembled WGS sequence"/>
</dbReference>
<reference evidence="17" key="3">
    <citation type="submission" date="2023-05" db="EMBL/GenBank/DDBJ databases">
        <authorList>
            <person name="Smith C.H."/>
        </authorList>
    </citation>
    <scope>NUCLEOTIDE SEQUENCE</scope>
    <source>
        <strain evidence="17">CHS0354</strain>
        <tissue evidence="17">Mantle</tissue>
    </source>
</reference>
<feature type="compositionally biased region" description="Low complexity" evidence="15">
    <location>
        <begin position="566"/>
        <end position="576"/>
    </location>
</feature>
<comment type="subunit">
    <text evidence="13">Interacts with RAB6A. Directly interacts with TBC1D23. Interacts with FAM91A1; this interaction may be mediated by TBC1D23. Interacts with ARL1; this interaction recruits Golgin-97/GOLGA1 onto the Golgi apparatus.</text>
</comment>
<dbReference type="InterPro" id="IPR051952">
    <property type="entry name" value="Golgi-autophagy_related"/>
</dbReference>
<evidence type="ECO:0000256" key="8">
    <source>
        <dbReference type="ARBA" id="ARBA00023136"/>
    </source>
</evidence>
<keyword evidence="18" id="KW-1185">Reference proteome</keyword>
<organism evidence="17 18">
    <name type="scientific">Potamilus streckersoni</name>
    <dbReference type="NCBI Taxonomy" id="2493646"/>
    <lineage>
        <taxon>Eukaryota</taxon>
        <taxon>Metazoa</taxon>
        <taxon>Spiralia</taxon>
        <taxon>Lophotrochozoa</taxon>
        <taxon>Mollusca</taxon>
        <taxon>Bivalvia</taxon>
        <taxon>Autobranchia</taxon>
        <taxon>Heteroconchia</taxon>
        <taxon>Palaeoheterodonta</taxon>
        <taxon>Unionida</taxon>
        <taxon>Unionoidea</taxon>
        <taxon>Unionidae</taxon>
        <taxon>Ambleminae</taxon>
        <taxon>Lampsilini</taxon>
        <taxon>Potamilus</taxon>
    </lineage>
</organism>
<feature type="compositionally biased region" description="Polar residues" evidence="15">
    <location>
        <begin position="771"/>
        <end position="785"/>
    </location>
</feature>
<dbReference type="GO" id="GO:0000139">
    <property type="term" value="C:Golgi membrane"/>
    <property type="evidence" value="ECO:0007669"/>
    <property type="project" value="UniProtKB-SubCell"/>
</dbReference>
<keyword evidence="9" id="KW-0968">Cytoplasmic vesicle</keyword>
<evidence type="ECO:0000313" key="17">
    <source>
        <dbReference type="EMBL" id="KAK3594585.1"/>
    </source>
</evidence>
<dbReference type="PANTHER" id="PTHR23157:SF24">
    <property type="entry name" value="GOLGIN SUBFAMILY A MEMBER 1"/>
    <property type="match status" value="1"/>
</dbReference>
<feature type="domain" description="GRIP" evidence="16">
    <location>
        <begin position="816"/>
        <end position="865"/>
    </location>
</feature>
<keyword evidence="4" id="KW-0597">Phosphoprotein</keyword>
<feature type="compositionally biased region" description="Basic and acidic residues" evidence="15">
    <location>
        <begin position="1"/>
        <end position="11"/>
    </location>
</feature>
<comment type="function">
    <text evidence="12">Involved in vesicular trafficking at the Golgi apparatus level. Involved in endosome-to-Golgi trafficking. Mechanistically, captures transport vesicles arriving from endosomes via the protein TBC1D23. Recognized vesicles are then tethered to the trans-Golgi before subsequent SNARE engagement and vesicle fusion. Selectively regulates E-cadherin transport from the trans-Golgi network in tubulovesicular carriers.</text>
</comment>
<feature type="region of interest" description="Disordered" evidence="15">
    <location>
        <begin position="738"/>
        <end position="798"/>
    </location>
</feature>
<dbReference type="GO" id="GO:0005802">
    <property type="term" value="C:trans-Golgi network"/>
    <property type="evidence" value="ECO:0007669"/>
    <property type="project" value="UniProtKB-ARBA"/>
</dbReference>
<reference evidence="17" key="2">
    <citation type="journal article" date="2021" name="Genome Biol. Evol.">
        <title>Developing a high-quality reference genome for a parasitic bivalve with doubly uniparental inheritance (Bivalvia: Unionida).</title>
        <authorList>
            <person name="Smith C.H."/>
        </authorList>
    </citation>
    <scope>NUCLEOTIDE SEQUENCE</scope>
    <source>
        <strain evidence="17">CHS0354</strain>
        <tissue evidence="17">Mantle</tissue>
    </source>
</reference>
<feature type="coiled-coil region" evidence="14">
    <location>
        <begin position="218"/>
        <end position="386"/>
    </location>
</feature>